<gene>
    <name evidence="2" type="ORF">BSL78_00483</name>
</gene>
<feature type="compositionally biased region" description="Acidic residues" evidence="1">
    <location>
        <begin position="172"/>
        <end position="187"/>
    </location>
</feature>
<keyword evidence="3" id="KW-1185">Reference proteome</keyword>
<name>A0A2G8LQN9_STIJA</name>
<dbReference type="Proteomes" id="UP000230750">
    <property type="component" value="Unassembled WGS sequence"/>
</dbReference>
<evidence type="ECO:0000313" key="2">
    <source>
        <dbReference type="EMBL" id="PIK62587.1"/>
    </source>
</evidence>
<proteinExistence type="predicted"/>
<accession>A0A2G8LQN9</accession>
<evidence type="ECO:0000313" key="3">
    <source>
        <dbReference type="Proteomes" id="UP000230750"/>
    </source>
</evidence>
<comment type="caution">
    <text evidence="2">The sequence shown here is derived from an EMBL/GenBank/DDBJ whole genome shotgun (WGS) entry which is preliminary data.</text>
</comment>
<protein>
    <submittedName>
        <fullName evidence="2">Uncharacterized protein</fullName>
    </submittedName>
</protein>
<organism evidence="2 3">
    <name type="scientific">Stichopus japonicus</name>
    <name type="common">Sea cucumber</name>
    <dbReference type="NCBI Taxonomy" id="307972"/>
    <lineage>
        <taxon>Eukaryota</taxon>
        <taxon>Metazoa</taxon>
        <taxon>Echinodermata</taxon>
        <taxon>Eleutherozoa</taxon>
        <taxon>Echinozoa</taxon>
        <taxon>Holothuroidea</taxon>
        <taxon>Aspidochirotacea</taxon>
        <taxon>Aspidochirotida</taxon>
        <taxon>Stichopodidae</taxon>
        <taxon>Apostichopus</taxon>
    </lineage>
</organism>
<feature type="compositionally biased region" description="Polar residues" evidence="1">
    <location>
        <begin position="223"/>
        <end position="244"/>
    </location>
</feature>
<dbReference type="AlphaFoldDB" id="A0A2G8LQN9"/>
<dbReference type="OrthoDB" id="195226at2759"/>
<feature type="region of interest" description="Disordered" evidence="1">
    <location>
        <begin position="171"/>
        <end position="259"/>
    </location>
</feature>
<reference evidence="2 3" key="1">
    <citation type="journal article" date="2017" name="PLoS Biol.">
        <title>The sea cucumber genome provides insights into morphological evolution and visceral regeneration.</title>
        <authorList>
            <person name="Zhang X."/>
            <person name="Sun L."/>
            <person name="Yuan J."/>
            <person name="Sun Y."/>
            <person name="Gao Y."/>
            <person name="Zhang L."/>
            <person name="Li S."/>
            <person name="Dai H."/>
            <person name="Hamel J.F."/>
            <person name="Liu C."/>
            <person name="Yu Y."/>
            <person name="Liu S."/>
            <person name="Lin W."/>
            <person name="Guo K."/>
            <person name="Jin S."/>
            <person name="Xu P."/>
            <person name="Storey K.B."/>
            <person name="Huan P."/>
            <person name="Zhang T."/>
            <person name="Zhou Y."/>
            <person name="Zhang J."/>
            <person name="Lin C."/>
            <person name="Li X."/>
            <person name="Xing L."/>
            <person name="Huo D."/>
            <person name="Sun M."/>
            <person name="Wang L."/>
            <person name="Mercier A."/>
            <person name="Li F."/>
            <person name="Yang H."/>
            <person name="Xiang J."/>
        </authorList>
    </citation>
    <scope>NUCLEOTIDE SEQUENCE [LARGE SCALE GENOMIC DNA]</scope>
    <source>
        <strain evidence="2">Shaxun</strain>
        <tissue evidence="2">Muscle</tissue>
    </source>
</reference>
<sequence>MKCLVKFRSSTHTAERTTARRSDTRCTLDLLDELLEAHATIAPFSLFAESVKRSIRVTAKELMKLLLLQRETGSEEYDFILVSPMKKRMLLKMYALGVFMNGRDLGRERQTFQSETVQRLYNPKTSVVLQHRQVQGDDGNYVNFNVEDDEIPNNYKRQQQLREAGLILTGIQEEEEHDDDDAIDDEPGSIRYTDSDLVSSINDQDMEDLREMMAGIPSRPGTGVSSSKNSLDPTSSGTLSATSRKSTDLKGADNGESQA</sequence>
<dbReference type="EMBL" id="MRZV01000009">
    <property type="protein sequence ID" value="PIK62587.1"/>
    <property type="molecule type" value="Genomic_DNA"/>
</dbReference>
<evidence type="ECO:0000256" key="1">
    <source>
        <dbReference type="SAM" id="MobiDB-lite"/>
    </source>
</evidence>